<dbReference type="PANTHER" id="PTHR40469">
    <property type="entry name" value="SECRETED GLYCOSYL HYDROLASE"/>
    <property type="match status" value="1"/>
</dbReference>
<feature type="domain" description="ThuA-like" evidence="2">
    <location>
        <begin position="56"/>
        <end position="303"/>
    </location>
</feature>
<dbReference type="Pfam" id="PF06283">
    <property type="entry name" value="ThuA"/>
    <property type="match status" value="1"/>
</dbReference>
<dbReference type="PANTHER" id="PTHR40469:SF2">
    <property type="entry name" value="GALACTOSE-BINDING DOMAIN-LIKE SUPERFAMILY PROTEIN"/>
    <property type="match status" value="1"/>
</dbReference>
<dbReference type="Gene3D" id="3.40.50.880">
    <property type="match status" value="1"/>
</dbReference>
<dbReference type="RefSeq" id="WP_319833087.1">
    <property type="nucleotide sequence ID" value="NZ_CP138858.1"/>
</dbReference>
<organism evidence="3 4">
    <name type="scientific">Coraliomargarita algicola</name>
    <dbReference type="NCBI Taxonomy" id="3092156"/>
    <lineage>
        <taxon>Bacteria</taxon>
        <taxon>Pseudomonadati</taxon>
        <taxon>Verrucomicrobiota</taxon>
        <taxon>Opitutia</taxon>
        <taxon>Puniceicoccales</taxon>
        <taxon>Coraliomargaritaceae</taxon>
        <taxon>Coraliomargarita</taxon>
    </lineage>
</organism>
<proteinExistence type="predicted"/>
<name>A0ABZ0RJ46_9BACT</name>
<gene>
    <name evidence="3" type="ORF">SH580_00725</name>
</gene>
<reference evidence="3 4" key="1">
    <citation type="submission" date="2023-11" db="EMBL/GenBank/DDBJ databases">
        <title>Coraliomargarita sp. nov., isolated from marine algae.</title>
        <authorList>
            <person name="Lee J.K."/>
            <person name="Baek J.H."/>
            <person name="Kim J.M."/>
            <person name="Choi D.G."/>
            <person name="Jeon C.O."/>
        </authorList>
    </citation>
    <scope>NUCLEOTIDE SEQUENCE [LARGE SCALE GENOMIC DNA]</scope>
    <source>
        <strain evidence="3 4">J2-16</strain>
    </source>
</reference>
<sequence>MKIPLISFSLLLAGSLSAASSWVPTFDDRAVPAARVQAIEAALPITAFVAPETARRVLLFSATAGYRHASIPTGKVALGKLGSATGAYEAVVSDDPANFEADALKGFDAVVLLSPTQDFFMPSGKQRADFSKQDWAWLQARHNRLVDNLLAYVAQGGGLVGIHSATDACYNHKAYGDAMGAYFNGHPWTARHTVTINVEDPEHALLQPVFGEQTDFLIKDEIYQFKDEPYSREKLRILLSLNVARSDPPHEKSPMKRTDGDYAVSWVQGVGKGRVFYSSLGHNHEIYSNPLMLKHYLAGIQFACGDLKADVTPSAQLKLPNVAACCAHTE</sequence>
<keyword evidence="1" id="KW-0732">Signal</keyword>
<evidence type="ECO:0000259" key="2">
    <source>
        <dbReference type="Pfam" id="PF06283"/>
    </source>
</evidence>
<evidence type="ECO:0000256" key="1">
    <source>
        <dbReference type="SAM" id="SignalP"/>
    </source>
</evidence>
<dbReference type="Proteomes" id="UP001324993">
    <property type="component" value="Chromosome"/>
</dbReference>
<accession>A0ABZ0RJ46</accession>
<dbReference type="SUPFAM" id="SSF52317">
    <property type="entry name" value="Class I glutamine amidotransferase-like"/>
    <property type="match status" value="1"/>
</dbReference>
<feature type="chain" id="PRO_5045780969" evidence="1">
    <location>
        <begin position="19"/>
        <end position="330"/>
    </location>
</feature>
<dbReference type="EMBL" id="CP138858">
    <property type="protein sequence ID" value="WPJ96224.1"/>
    <property type="molecule type" value="Genomic_DNA"/>
</dbReference>
<dbReference type="InterPro" id="IPR029010">
    <property type="entry name" value="ThuA-like"/>
</dbReference>
<feature type="signal peptide" evidence="1">
    <location>
        <begin position="1"/>
        <end position="18"/>
    </location>
</feature>
<evidence type="ECO:0000313" key="4">
    <source>
        <dbReference type="Proteomes" id="UP001324993"/>
    </source>
</evidence>
<keyword evidence="4" id="KW-1185">Reference proteome</keyword>
<evidence type="ECO:0000313" key="3">
    <source>
        <dbReference type="EMBL" id="WPJ96224.1"/>
    </source>
</evidence>
<protein>
    <submittedName>
        <fullName evidence="3">ThuA domain-containing protein</fullName>
    </submittedName>
</protein>
<dbReference type="InterPro" id="IPR029062">
    <property type="entry name" value="Class_I_gatase-like"/>
</dbReference>